<proteinExistence type="predicted"/>
<evidence type="ECO:0000256" key="3">
    <source>
        <dbReference type="ARBA" id="ARBA00022705"/>
    </source>
</evidence>
<comment type="caution">
    <text evidence="8">The sequence shown here is derived from an EMBL/GenBank/DDBJ whole genome shotgun (WGS) entry which is preliminary data.</text>
</comment>
<evidence type="ECO:0000259" key="7">
    <source>
        <dbReference type="PROSITE" id="PS50160"/>
    </source>
</evidence>
<dbReference type="InterPro" id="IPR012340">
    <property type="entry name" value="NA-bd_OB-fold"/>
</dbReference>
<evidence type="ECO:0000256" key="6">
    <source>
        <dbReference type="ARBA" id="ARBA00034003"/>
    </source>
</evidence>
<dbReference type="InterPro" id="IPR029319">
    <property type="entry name" value="DNA_ligase_OB"/>
</dbReference>
<comment type="cofactor">
    <cofactor evidence="1">
        <name>a divalent metal cation</name>
        <dbReference type="ChEBI" id="CHEBI:60240"/>
    </cofactor>
</comment>
<dbReference type="CDD" id="cd07896">
    <property type="entry name" value="Adenylation_kDNA_ligase_like"/>
    <property type="match status" value="1"/>
</dbReference>
<dbReference type="Pfam" id="PF14743">
    <property type="entry name" value="DNA_ligase_OB_2"/>
    <property type="match status" value="1"/>
</dbReference>
<evidence type="ECO:0000313" key="9">
    <source>
        <dbReference type="Proteomes" id="UP001548189"/>
    </source>
</evidence>
<evidence type="ECO:0000256" key="2">
    <source>
        <dbReference type="ARBA" id="ARBA00022598"/>
    </source>
</evidence>
<gene>
    <name evidence="8" type="ORF">ABVT43_12365</name>
</gene>
<dbReference type="InterPro" id="IPR050326">
    <property type="entry name" value="NAD_dep_DNA_ligaseB"/>
</dbReference>
<dbReference type="PANTHER" id="PTHR47810:SF1">
    <property type="entry name" value="DNA LIGASE B"/>
    <property type="match status" value="1"/>
</dbReference>
<feature type="domain" description="ATP-dependent DNA ligase family profile" evidence="7">
    <location>
        <begin position="136"/>
        <end position="207"/>
    </location>
</feature>
<dbReference type="InterPro" id="IPR012310">
    <property type="entry name" value="DNA_ligase_ATP-dep_cent"/>
</dbReference>
<accession>A0ABV2BVI6</accession>
<dbReference type="CDD" id="cd08041">
    <property type="entry name" value="OBF_kDNA_ligase_like"/>
    <property type="match status" value="1"/>
</dbReference>
<dbReference type="PANTHER" id="PTHR47810">
    <property type="entry name" value="DNA LIGASE"/>
    <property type="match status" value="1"/>
</dbReference>
<keyword evidence="4" id="KW-0227">DNA damage</keyword>
<evidence type="ECO:0000256" key="1">
    <source>
        <dbReference type="ARBA" id="ARBA00001968"/>
    </source>
</evidence>
<dbReference type="NCBIfam" id="NF006592">
    <property type="entry name" value="PRK09125.1"/>
    <property type="match status" value="1"/>
</dbReference>
<keyword evidence="5" id="KW-0234">DNA repair</keyword>
<keyword evidence="2 8" id="KW-0436">Ligase</keyword>
<comment type="catalytic activity">
    <reaction evidence="6">
        <text>ATP + (deoxyribonucleotide)n-3'-hydroxyl + 5'-phospho-(deoxyribonucleotide)m = (deoxyribonucleotide)n+m + AMP + diphosphate.</text>
        <dbReference type="EC" id="6.5.1.1"/>
    </reaction>
</comment>
<dbReference type="SUPFAM" id="SSF50249">
    <property type="entry name" value="Nucleic acid-binding proteins"/>
    <property type="match status" value="1"/>
</dbReference>
<protein>
    <submittedName>
        <fullName evidence="8">DNA ligase</fullName>
        <ecNumber evidence="8">6.5.1.1</ecNumber>
    </submittedName>
</protein>
<sequence>MSKLTLTFGITCYLLPVGWTNLHANLPIEQNSIPPLLLAKSYQATTQLDQFFVSEKLDGVRAFWNGTNFITRGGHLINCPPWFTERFPRQAMDGELWLGRGQFDAISGLVRQKIVDELRWKKVTYQVFDLPQSLLPFEQRYINLKSLVKNHHSPYLSLVKQFSIQTKSELDDRLSTVVAKGGEGLMLHKKDSIYQASRSNDLQKLKPFNDAEATVIRHISGKGKYKNLLGAIEVINQEGVKFKIGSGFSLHERYNPPPINSVITYRYRGKTKKNIPRFATYLRQKITGQ</sequence>
<dbReference type="Proteomes" id="UP001548189">
    <property type="component" value="Unassembled WGS sequence"/>
</dbReference>
<organism evidence="8 9">
    <name type="scientific">Aliikangiella maris</name>
    <dbReference type="NCBI Taxonomy" id="3162458"/>
    <lineage>
        <taxon>Bacteria</taxon>
        <taxon>Pseudomonadati</taxon>
        <taxon>Pseudomonadota</taxon>
        <taxon>Gammaproteobacteria</taxon>
        <taxon>Oceanospirillales</taxon>
        <taxon>Pleioneaceae</taxon>
        <taxon>Aliikangiella</taxon>
    </lineage>
</organism>
<dbReference type="EMBL" id="JBEVCJ010000014">
    <property type="protein sequence ID" value="MET1255925.1"/>
    <property type="molecule type" value="Genomic_DNA"/>
</dbReference>
<evidence type="ECO:0000313" key="8">
    <source>
        <dbReference type="EMBL" id="MET1255925.1"/>
    </source>
</evidence>
<dbReference type="Gene3D" id="2.40.50.140">
    <property type="entry name" value="Nucleic acid-binding proteins"/>
    <property type="match status" value="1"/>
</dbReference>
<dbReference type="Gene3D" id="3.30.1490.70">
    <property type="match status" value="1"/>
</dbReference>
<dbReference type="Gene3D" id="3.30.470.30">
    <property type="entry name" value="DNA ligase/mRNA capping enzyme"/>
    <property type="match status" value="1"/>
</dbReference>
<keyword evidence="9" id="KW-1185">Reference proteome</keyword>
<dbReference type="Pfam" id="PF01068">
    <property type="entry name" value="DNA_ligase_A_M"/>
    <property type="match status" value="1"/>
</dbReference>
<reference evidence="8 9" key="1">
    <citation type="submission" date="2024-06" db="EMBL/GenBank/DDBJ databases">
        <authorList>
            <person name="Li F."/>
        </authorList>
    </citation>
    <scope>NUCLEOTIDE SEQUENCE [LARGE SCALE GENOMIC DNA]</scope>
    <source>
        <strain evidence="8 9">GXAS 311</strain>
    </source>
</reference>
<name>A0ABV2BVI6_9GAMM</name>
<dbReference type="EC" id="6.5.1.1" evidence="8"/>
<evidence type="ECO:0000256" key="5">
    <source>
        <dbReference type="ARBA" id="ARBA00023204"/>
    </source>
</evidence>
<evidence type="ECO:0000256" key="4">
    <source>
        <dbReference type="ARBA" id="ARBA00022763"/>
    </source>
</evidence>
<keyword evidence="3" id="KW-0235">DNA replication</keyword>
<dbReference type="RefSeq" id="WP_353896510.1">
    <property type="nucleotide sequence ID" value="NZ_JBEVCJ010000014.1"/>
</dbReference>
<dbReference type="GO" id="GO:0003910">
    <property type="term" value="F:DNA ligase (ATP) activity"/>
    <property type="evidence" value="ECO:0007669"/>
    <property type="project" value="UniProtKB-EC"/>
</dbReference>
<dbReference type="SUPFAM" id="SSF56091">
    <property type="entry name" value="DNA ligase/mRNA capping enzyme, catalytic domain"/>
    <property type="match status" value="1"/>
</dbReference>
<dbReference type="PROSITE" id="PS50160">
    <property type="entry name" value="DNA_LIGASE_A3"/>
    <property type="match status" value="1"/>
</dbReference>